<dbReference type="EMBL" id="JBEPMN010000002">
    <property type="protein sequence ID" value="MET3660596.1"/>
    <property type="molecule type" value="Genomic_DNA"/>
</dbReference>
<reference evidence="3 4" key="1">
    <citation type="submission" date="2024-06" db="EMBL/GenBank/DDBJ databases">
        <title>Genomic Encyclopedia of Type Strains, Phase IV (KMG-IV): sequencing the most valuable type-strain genomes for metagenomic binning, comparative biology and taxonomic classification.</title>
        <authorList>
            <person name="Goeker M."/>
        </authorList>
    </citation>
    <scope>NUCLEOTIDE SEQUENCE [LARGE SCALE GENOMIC DNA]</scope>
    <source>
        <strain evidence="3 4">DSM 19730</strain>
    </source>
</reference>
<dbReference type="RefSeq" id="WP_354150479.1">
    <property type="nucleotide sequence ID" value="NZ_JBEPMN010000002.1"/>
</dbReference>
<dbReference type="InterPro" id="IPR028096">
    <property type="entry name" value="EfeO_Cupredoxin"/>
</dbReference>
<evidence type="ECO:0000313" key="4">
    <source>
        <dbReference type="Proteomes" id="UP001549143"/>
    </source>
</evidence>
<sequence>MSRLVLDRRVFLTGGLALLATAGAASAHGDTVHVTVHKMAFEPASVEVRAGQTIEWINKDPFAHTATVKDGWEVMLPPGKSATHVVRQDDSVSYYCRFHPNMTGTITVIG</sequence>
<comment type="caution">
    <text evidence="3">The sequence shown here is derived from an EMBL/GenBank/DDBJ whole genome shotgun (WGS) entry which is preliminary data.</text>
</comment>
<organism evidence="3 4">
    <name type="scientific">Aquamicrobium ahrensii</name>
    <dbReference type="NCBI Taxonomy" id="469551"/>
    <lineage>
        <taxon>Bacteria</taxon>
        <taxon>Pseudomonadati</taxon>
        <taxon>Pseudomonadota</taxon>
        <taxon>Alphaproteobacteria</taxon>
        <taxon>Hyphomicrobiales</taxon>
        <taxon>Phyllobacteriaceae</taxon>
        <taxon>Aquamicrobium</taxon>
    </lineage>
</organism>
<feature type="domain" description="EfeO-type cupredoxin-like" evidence="2">
    <location>
        <begin position="15"/>
        <end position="108"/>
    </location>
</feature>
<proteinExistence type="predicted"/>
<dbReference type="Proteomes" id="UP001549143">
    <property type="component" value="Unassembled WGS sequence"/>
</dbReference>
<evidence type="ECO:0000313" key="3">
    <source>
        <dbReference type="EMBL" id="MET3660596.1"/>
    </source>
</evidence>
<evidence type="ECO:0000256" key="1">
    <source>
        <dbReference type="SAM" id="SignalP"/>
    </source>
</evidence>
<feature type="chain" id="PRO_5047379317" evidence="1">
    <location>
        <begin position="28"/>
        <end position="110"/>
    </location>
</feature>
<dbReference type="Gene3D" id="2.60.40.420">
    <property type="entry name" value="Cupredoxins - blue copper proteins"/>
    <property type="match status" value="1"/>
</dbReference>
<dbReference type="PROSITE" id="PS51318">
    <property type="entry name" value="TAT"/>
    <property type="match status" value="1"/>
</dbReference>
<dbReference type="InterPro" id="IPR006311">
    <property type="entry name" value="TAT_signal"/>
</dbReference>
<dbReference type="SUPFAM" id="SSF49503">
    <property type="entry name" value="Cupredoxins"/>
    <property type="match status" value="1"/>
</dbReference>
<protein>
    <submittedName>
        <fullName evidence="3">Plastocyanin</fullName>
    </submittedName>
</protein>
<keyword evidence="4" id="KW-1185">Reference proteome</keyword>
<name>A0ABV2KHM7_9HYPH</name>
<gene>
    <name evidence="3" type="ORF">ABID44_000910</name>
</gene>
<accession>A0ABV2KHM7</accession>
<dbReference type="PANTHER" id="PTHR36507">
    <property type="entry name" value="BLL1555 PROTEIN"/>
    <property type="match status" value="1"/>
</dbReference>
<dbReference type="InterPro" id="IPR008972">
    <property type="entry name" value="Cupredoxin"/>
</dbReference>
<feature type="signal peptide" evidence="1">
    <location>
        <begin position="1"/>
        <end position="27"/>
    </location>
</feature>
<evidence type="ECO:0000259" key="2">
    <source>
        <dbReference type="Pfam" id="PF13473"/>
    </source>
</evidence>
<keyword evidence="1" id="KW-0732">Signal</keyword>
<dbReference type="InterPro" id="IPR052721">
    <property type="entry name" value="ET_Amicyanin"/>
</dbReference>
<dbReference type="Pfam" id="PF13473">
    <property type="entry name" value="Cupredoxin_1"/>
    <property type="match status" value="1"/>
</dbReference>
<dbReference type="PANTHER" id="PTHR36507:SF1">
    <property type="entry name" value="BLL1555 PROTEIN"/>
    <property type="match status" value="1"/>
</dbReference>